<proteinExistence type="predicted"/>
<organism evidence="2 3">
    <name type="scientific">Autumnicola tepida</name>
    <dbReference type="NCBI Taxonomy" id="3075595"/>
    <lineage>
        <taxon>Bacteria</taxon>
        <taxon>Pseudomonadati</taxon>
        <taxon>Bacteroidota</taxon>
        <taxon>Flavobacteriia</taxon>
        <taxon>Flavobacteriales</taxon>
        <taxon>Flavobacteriaceae</taxon>
        <taxon>Autumnicola</taxon>
    </lineage>
</organism>
<dbReference type="InterPro" id="IPR011971">
    <property type="entry name" value="CHP02284"/>
</dbReference>
<dbReference type="InterPro" id="IPR012347">
    <property type="entry name" value="Ferritin-like"/>
</dbReference>
<dbReference type="PIRSF" id="PIRSF029477">
    <property type="entry name" value="UCP029477"/>
    <property type="match status" value="1"/>
</dbReference>
<reference evidence="2 3" key="1">
    <citation type="submission" date="2023-09" db="EMBL/GenBank/DDBJ databases">
        <authorList>
            <person name="Rey-Velasco X."/>
        </authorList>
    </citation>
    <scope>NUCLEOTIDE SEQUENCE [LARGE SCALE GENOMIC DNA]</scope>
    <source>
        <strain evidence="2 3">F363</strain>
    </source>
</reference>
<sequence length="165" mass="19373">MTENNKSHFIGEKLQDLLERNFDAQEGFKQAMEDTHNHHLKRFFFAKAVQRGEFIAELEQRIKNLKEESKKEGTIAGTVHRAWIGFKTAFAGKNDEEVLEECIRGEKTILEEYEDGFKYVNFPPAVGEILRYQMREIQKTLDEIKSLEDLQERKWDADKDFASKV</sequence>
<dbReference type="InterPro" id="IPR016920">
    <property type="entry name" value="UCP029477"/>
</dbReference>
<protein>
    <submittedName>
        <fullName evidence="2">PA2169 family four-helix-bundle protein</fullName>
    </submittedName>
</protein>
<gene>
    <name evidence="2" type="ORF">RM553_02990</name>
</gene>
<comment type="caution">
    <text evidence="2">The sequence shown here is derived from an EMBL/GenBank/DDBJ whole genome shotgun (WGS) entry which is preliminary data.</text>
</comment>
<evidence type="ECO:0000259" key="1">
    <source>
        <dbReference type="Pfam" id="PF09537"/>
    </source>
</evidence>
<dbReference type="Pfam" id="PF09537">
    <property type="entry name" value="DUF2383"/>
    <property type="match status" value="1"/>
</dbReference>
<dbReference type="EMBL" id="JAVRHQ010000002">
    <property type="protein sequence ID" value="MDT0641789.1"/>
    <property type="molecule type" value="Genomic_DNA"/>
</dbReference>
<dbReference type="InterPro" id="IPR019052">
    <property type="entry name" value="DUF2383"/>
</dbReference>
<dbReference type="RefSeq" id="WP_311533497.1">
    <property type="nucleotide sequence ID" value="NZ_JAVRHQ010000002.1"/>
</dbReference>
<evidence type="ECO:0000313" key="3">
    <source>
        <dbReference type="Proteomes" id="UP001262889"/>
    </source>
</evidence>
<dbReference type="Gene3D" id="1.20.1260.10">
    <property type="match status" value="1"/>
</dbReference>
<feature type="domain" description="DUF2383" evidence="1">
    <location>
        <begin position="12"/>
        <end position="115"/>
    </location>
</feature>
<dbReference type="Proteomes" id="UP001262889">
    <property type="component" value="Unassembled WGS sequence"/>
</dbReference>
<accession>A0ABU3C646</accession>
<evidence type="ECO:0000313" key="2">
    <source>
        <dbReference type="EMBL" id="MDT0641789.1"/>
    </source>
</evidence>
<dbReference type="NCBIfam" id="TIGR02284">
    <property type="entry name" value="PA2169 family four-helix-bundle protein"/>
    <property type="match status" value="1"/>
</dbReference>
<keyword evidence="3" id="KW-1185">Reference proteome</keyword>
<name>A0ABU3C646_9FLAO</name>